<name>A0A699QIL2_TANCI</name>
<feature type="non-terminal residue" evidence="1">
    <location>
        <position position="81"/>
    </location>
</feature>
<organism evidence="1">
    <name type="scientific">Tanacetum cinerariifolium</name>
    <name type="common">Dalmatian daisy</name>
    <name type="synonym">Chrysanthemum cinerariifolium</name>
    <dbReference type="NCBI Taxonomy" id="118510"/>
    <lineage>
        <taxon>Eukaryota</taxon>
        <taxon>Viridiplantae</taxon>
        <taxon>Streptophyta</taxon>
        <taxon>Embryophyta</taxon>
        <taxon>Tracheophyta</taxon>
        <taxon>Spermatophyta</taxon>
        <taxon>Magnoliopsida</taxon>
        <taxon>eudicotyledons</taxon>
        <taxon>Gunneridae</taxon>
        <taxon>Pentapetalae</taxon>
        <taxon>asterids</taxon>
        <taxon>campanulids</taxon>
        <taxon>Asterales</taxon>
        <taxon>Asteraceae</taxon>
        <taxon>Asteroideae</taxon>
        <taxon>Anthemideae</taxon>
        <taxon>Anthemidinae</taxon>
        <taxon>Tanacetum</taxon>
    </lineage>
</organism>
<comment type="caution">
    <text evidence="1">The sequence shown here is derived from an EMBL/GenBank/DDBJ whole genome shotgun (WGS) entry which is preliminary data.</text>
</comment>
<accession>A0A699QIL2</accession>
<dbReference type="EMBL" id="BKCJ011011443">
    <property type="protein sequence ID" value="GFC66534.1"/>
    <property type="molecule type" value="Genomic_DNA"/>
</dbReference>
<evidence type="ECO:0000313" key="1">
    <source>
        <dbReference type="EMBL" id="GFC66534.1"/>
    </source>
</evidence>
<dbReference type="PANTHER" id="PTHR42648:SF32">
    <property type="entry name" value="RIBONUCLEASE H-LIKE DOMAIN, GAG-PRE-INTEGRASE DOMAIN PROTEIN-RELATED"/>
    <property type="match status" value="1"/>
</dbReference>
<dbReference type="PANTHER" id="PTHR42648">
    <property type="entry name" value="TRANSPOSASE, PUTATIVE-RELATED"/>
    <property type="match status" value="1"/>
</dbReference>
<dbReference type="AlphaFoldDB" id="A0A699QIL2"/>
<protein>
    <submittedName>
        <fullName evidence="1">Gag-Pol polyprotein</fullName>
    </submittedName>
</protein>
<dbReference type="InterPro" id="IPR039537">
    <property type="entry name" value="Retrotran_Ty1/copia-like"/>
</dbReference>
<sequence length="81" mass="9174">MLSHLNFDYINLLSKKDIVIGLPKLKHVKDQLCLSCELIKEKRSSFKSKAVPSSKGRLNLLHMDLCGPMRVASMNGKKYTL</sequence>
<reference evidence="1" key="1">
    <citation type="journal article" date="2019" name="Sci. Rep.">
        <title>Draft genome of Tanacetum cinerariifolium, the natural source of mosquito coil.</title>
        <authorList>
            <person name="Yamashiro T."/>
            <person name="Shiraishi A."/>
            <person name="Satake H."/>
            <person name="Nakayama K."/>
        </authorList>
    </citation>
    <scope>NUCLEOTIDE SEQUENCE</scope>
</reference>
<gene>
    <name evidence="1" type="ORF">Tci_838504</name>
</gene>
<proteinExistence type="predicted"/>